<evidence type="ECO:0000256" key="6">
    <source>
        <dbReference type="ARBA" id="ARBA00023163"/>
    </source>
</evidence>
<dbReference type="InterPro" id="IPR015943">
    <property type="entry name" value="WD40/YVTN_repeat-like_dom_sf"/>
</dbReference>
<keyword evidence="7" id="KW-0539">Nucleus</keyword>
<sequence length="475" mass="52183">MKRVRTEQIQCAVTQYLKRRQYVETDGSLKGAKLFQSAEEMAASLTVKELFSSVRDSEQRATIEQLRHVLTSQDVAANPKLSAFLEHKYVVHLTEPAYSYLLRYLQRVDGVEGGDGVEVPAGIPQSEVALEALQDCIKKVREGPPTLTTVCFYAFHNTEQMLNTAEVSADSRLLSAGFDSSTVKLWSLRARKLKAKAHQVDVSHIHLACDLLEEEEEEEDGSGSEVKTLRGHSGPVFRTAFLTDSSGLLSCSEDTTVRYWDLGSFTNTALYRGHAYPVWDVDLSPCSLYFASGSQDRTARLWTFSRTYPLRIYAGHLADVDCVKFHPNSSYLATGSTDKTHPAGASVRLFTGHRGPVLSLAFSPNGKYLASAGEDQRVKLWDLASGSLFKDLRGHTDSVTSLSFSPDSSLVASSSIDNSVRVWDIRNSHGVAPADGSSNEMVGLYTGNTSNVLNVQFMACNLLLVSGTAQEKTEQ</sequence>
<dbReference type="PROSITE" id="PS50294">
    <property type="entry name" value="WD_REPEATS_REGION"/>
    <property type="match status" value="4"/>
</dbReference>
<dbReference type="Gene3D" id="1.25.40.500">
    <property type="entry name" value="TFIID subunit TAF5, NTD2 domain"/>
    <property type="match status" value="1"/>
</dbReference>
<dbReference type="Pfam" id="PF04494">
    <property type="entry name" value="TFIID_NTD2"/>
    <property type="match status" value="1"/>
</dbReference>
<evidence type="ECO:0000256" key="7">
    <source>
        <dbReference type="ARBA" id="ARBA00023242"/>
    </source>
</evidence>
<keyword evidence="3 8" id="KW-0853">WD repeat</keyword>
<evidence type="ECO:0000259" key="9">
    <source>
        <dbReference type="Pfam" id="PF04494"/>
    </source>
</evidence>
<dbReference type="InterPro" id="IPR036322">
    <property type="entry name" value="WD40_repeat_dom_sf"/>
</dbReference>
<dbReference type="PRINTS" id="PR00320">
    <property type="entry name" value="GPROTEINBRPT"/>
</dbReference>
<dbReference type="GO" id="GO:0005634">
    <property type="term" value="C:nucleus"/>
    <property type="evidence" value="ECO:0007669"/>
    <property type="project" value="UniProtKB-SubCell"/>
</dbReference>
<comment type="similarity">
    <text evidence="2">Belongs to the WD repeat TAF5 family.</text>
</comment>
<keyword evidence="11" id="KW-1185">Reference proteome</keyword>
<dbReference type="Proteomes" id="UP000518266">
    <property type="component" value="Unassembled WGS sequence"/>
</dbReference>
<dbReference type="SUPFAM" id="SSF160897">
    <property type="entry name" value="Taf5 N-terminal domain-like"/>
    <property type="match status" value="1"/>
</dbReference>
<dbReference type="AlphaFoldDB" id="A0A7J5YW46"/>
<dbReference type="InterPro" id="IPR001680">
    <property type="entry name" value="WD40_rpt"/>
</dbReference>
<dbReference type="InterPro" id="IPR019775">
    <property type="entry name" value="WD40_repeat_CS"/>
</dbReference>
<feature type="repeat" description="WD" evidence="8">
    <location>
        <begin position="350"/>
        <end position="391"/>
    </location>
</feature>
<dbReference type="GO" id="GO:0016251">
    <property type="term" value="F:RNA polymerase II general transcription initiation factor activity"/>
    <property type="evidence" value="ECO:0007669"/>
    <property type="project" value="TreeGrafter"/>
</dbReference>
<dbReference type="InterPro" id="IPR020472">
    <property type="entry name" value="WD40_PAC1"/>
</dbReference>
<keyword evidence="6" id="KW-0804">Transcription</keyword>
<feature type="repeat" description="WD" evidence="8">
    <location>
        <begin position="313"/>
        <end position="340"/>
    </location>
</feature>
<proteinExistence type="inferred from homology"/>
<dbReference type="PANTHER" id="PTHR19879">
    <property type="entry name" value="TRANSCRIPTION INITIATION FACTOR TFIID"/>
    <property type="match status" value="1"/>
</dbReference>
<dbReference type="SMART" id="SM00320">
    <property type="entry name" value="WD40"/>
    <property type="match status" value="6"/>
</dbReference>
<evidence type="ECO:0000256" key="8">
    <source>
        <dbReference type="PROSITE-ProRule" id="PRU00221"/>
    </source>
</evidence>
<evidence type="ECO:0000256" key="2">
    <source>
        <dbReference type="ARBA" id="ARBA00009435"/>
    </source>
</evidence>
<dbReference type="PROSITE" id="PS00678">
    <property type="entry name" value="WD_REPEATS_1"/>
    <property type="match status" value="2"/>
</dbReference>
<dbReference type="GO" id="GO:0000123">
    <property type="term" value="C:histone acetyltransferase complex"/>
    <property type="evidence" value="ECO:0007669"/>
    <property type="project" value="TreeGrafter"/>
</dbReference>
<organism evidence="10 11">
    <name type="scientific">Dissostichus mawsoni</name>
    <name type="common">Antarctic cod</name>
    <dbReference type="NCBI Taxonomy" id="36200"/>
    <lineage>
        <taxon>Eukaryota</taxon>
        <taxon>Metazoa</taxon>
        <taxon>Chordata</taxon>
        <taxon>Craniata</taxon>
        <taxon>Vertebrata</taxon>
        <taxon>Euteleostomi</taxon>
        <taxon>Actinopterygii</taxon>
        <taxon>Neopterygii</taxon>
        <taxon>Teleostei</taxon>
        <taxon>Neoteleostei</taxon>
        <taxon>Acanthomorphata</taxon>
        <taxon>Eupercaria</taxon>
        <taxon>Perciformes</taxon>
        <taxon>Notothenioidei</taxon>
        <taxon>Nototheniidae</taxon>
        <taxon>Dissostichus</taxon>
    </lineage>
</organism>
<evidence type="ECO:0000313" key="11">
    <source>
        <dbReference type="Proteomes" id="UP000518266"/>
    </source>
</evidence>
<evidence type="ECO:0000313" key="10">
    <source>
        <dbReference type="EMBL" id="KAF3852727.1"/>
    </source>
</evidence>
<dbReference type="Pfam" id="PF00400">
    <property type="entry name" value="WD40"/>
    <property type="match status" value="5"/>
</dbReference>
<evidence type="ECO:0000256" key="5">
    <source>
        <dbReference type="ARBA" id="ARBA00023015"/>
    </source>
</evidence>
<dbReference type="SUPFAM" id="SSF50978">
    <property type="entry name" value="WD40 repeat-like"/>
    <property type="match status" value="1"/>
</dbReference>
<feature type="repeat" description="WD" evidence="8">
    <location>
        <begin position="229"/>
        <end position="262"/>
    </location>
</feature>
<dbReference type="EMBL" id="JAAKFY010000009">
    <property type="protein sequence ID" value="KAF3852727.1"/>
    <property type="molecule type" value="Genomic_DNA"/>
</dbReference>
<dbReference type="InterPro" id="IPR007582">
    <property type="entry name" value="TFIID_NTD2"/>
</dbReference>
<evidence type="ECO:0000256" key="4">
    <source>
        <dbReference type="ARBA" id="ARBA00022737"/>
    </source>
</evidence>
<dbReference type="PANTHER" id="PTHR19879:SF6">
    <property type="entry name" value="TAF5-LIKE RNA POLYMERASE II P300_CBP-ASSOCIATED FACTOR-ASSOCIATED FACTOR 65 KDA SUBUNIT 5L"/>
    <property type="match status" value="1"/>
</dbReference>
<keyword evidence="5" id="KW-0805">Transcription regulation</keyword>
<gene>
    <name evidence="10" type="ORF">F7725_006082</name>
</gene>
<evidence type="ECO:0000256" key="3">
    <source>
        <dbReference type="ARBA" id="ARBA00022574"/>
    </source>
</evidence>
<dbReference type="Gene3D" id="2.130.10.10">
    <property type="entry name" value="YVTN repeat-like/Quinoprotein amine dehydrogenase"/>
    <property type="match status" value="2"/>
</dbReference>
<feature type="repeat" description="WD" evidence="8">
    <location>
        <begin position="271"/>
        <end position="312"/>
    </location>
</feature>
<dbReference type="CDD" id="cd00200">
    <property type="entry name" value="WD40"/>
    <property type="match status" value="1"/>
</dbReference>
<comment type="subcellular location">
    <subcellularLocation>
        <location evidence="1">Nucleus</location>
    </subcellularLocation>
</comment>
<comment type="caution">
    <text evidence="10">The sequence shown here is derived from an EMBL/GenBank/DDBJ whole genome shotgun (WGS) entry which is preliminary data.</text>
</comment>
<dbReference type="PROSITE" id="PS50082">
    <property type="entry name" value="WD_REPEATS_2"/>
    <property type="match status" value="5"/>
</dbReference>
<dbReference type="OrthoDB" id="10266330at2759"/>
<name>A0A7J5YW46_DISMA</name>
<protein>
    <recommendedName>
        <fullName evidence="9">TFIID subunit TAF5 NTD2 domain-containing protein</fullName>
    </recommendedName>
</protein>
<evidence type="ECO:0000256" key="1">
    <source>
        <dbReference type="ARBA" id="ARBA00004123"/>
    </source>
</evidence>
<reference evidence="10 11" key="1">
    <citation type="submission" date="2020-03" db="EMBL/GenBank/DDBJ databases">
        <title>Dissostichus mawsoni Genome sequencing and assembly.</title>
        <authorList>
            <person name="Park H."/>
        </authorList>
    </citation>
    <scope>NUCLEOTIDE SEQUENCE [LARGE SCALE GENOMIC DNA]</scope>
    <source>
        <strain evidence="10">DM0001</strain>
        <tissue evidence="10">Muscle</tissue>
    </source>
</reference>
<feature type="domain" description="TFIID subunit TAF5 NTD2" evidence="9">
    <location>
        <begin position="50"/>
        <end position="109"/>
    </location>
</feature>
<keyword evidence="4" id="KW-0677">Repeat</keyword>
<dbReference type="InterPro" id="IPR037264">
    <property type="entry name" value="TFIID_NTD2_sf"/>
</dbReference>
<dbReference type="FunFam" id="2.130.10.10:FF:000202">
    <property type="entry name" value="TAF5-like RNA polymerase II p300/CBP-associated factor-associated factor 65 kDa subunit 5L"/>
    <property type="match status" value="1"/>
</dbReference>
<accession>A0A7J5YW46</accession>
<dbReference type="GO" id="GO:0003713">
    <property type="term" value="F:transcription coactivator activity"/>
    <property type="evidence" value="ECO:0007669"/>
    <property type="project" value="TreeGrafter"/>
</dbReference>
<feature type="repeat" description="WD" evidence="8">
    <location>
        <begin position="392"/>
        <end position="433"/>
    </location>
</feature>